<reference evidence="2 3" key="1">
    <citation type="submission" date="2019-03" db="EMBL/GenBank/DDBJ databases">
        <title>First draft genome of Liparis tanakae, snailfish: a comprehensive survey of snailfish specific genes.</title>
        <authorList>
            <person name="Kim W."/>
            <person name="Song I."/>
            <person name="Jeong J.-H."/>
            <person name="Kim D."/>
            <person name="Kim S."/>
            <person name="Ryu S."/>
            <person name="Song J.Y."/>
            <person name="Lee S.K."/>
        </authorList>
    </citation>
    <scope>NUCLEOTIDE SEQUENCE [LARGE SCALE GENOMIC DNA]</scope>
    <source>
        <tissue evidence="2">Muscle</tissue>
    </source>
</reference>
<sequence length="535" mass="59366">MMKRHTLRLRPSACHISPQPAAASPPPPVTPLFCAGPRHQRQKMKRWASCQEVGPCMDRLRLKGSRSCSTRLMKLQRGELGCVETTTWNYNQWLLHPSDYITSVNIKMKGLVSHLASNSIKVPGSLGDMEFMMWLYSLCQCILSVCVIVVSVRLCMAVRSSGTEADVQEGAPGARLQPRSVSCSLRLCLGWVGAAGGAVGVPVNVLLNLRTSQCLYTCITLVCCPLLVRQFTMFLLMILTLDAHLQHHLADSGSQTSSVAPHFGGRKMFTLQHNCNKMFIGSDILDIWRRGGTDPGTAGLVLHDNWTTSLPHLTPSPPPKYHQELKVIGRYLPYGGFLSKFYVEDMHNFTYAEIHSSHWGVCAPDTILSPQFLVYVHAMTVFMLPLLCLLVIYLDLLCIKPRKTPFSHADPPKHDSYRVRSLALSLSLLVLLCLPLHIIHALLLFTPNTNLPAWVHAVAMMLFQLYSLVPQILFTPPRKQIGEERASYPLSVARLPPPGAASRGKSVRMALCEAVQAAPWSPAKHSLNTKVFPEV</sequence>
<comment type="caution">
    <text evidence="2">The sequence shown here is derived from an EMBL/GenBank/DDBJ whole genome shotgun (WGS) entry which is preliminary data.</text>
</comment>
<accession>A0A4Z2JFZ3</accession>
<evidence type="ECO:0008006" key="4">
    <source>
        <dbReference type="Google" id="ProtNLM"/>
    </source>
</evidence>
<feature type="transmembrane region" description="Helical" evidence="1">
    <location>
        <begin position="372"/>
        <end position="394"/>
    </location>
</feature>
<gene>
    <name evidence="2" type="ORF">EYF80_000467</name>
</gene>
<feature type="transmembrane region" description="Helical" evidence="1">
    <location>
        <begin position="422"/>
        <end position="445"/>
    </location>
</feature>
<keyword evidence="3" id="KW-1185">Reference proteome</keyword>
<keyword evidence="1" id="KW-0472">Membrane</keyword>
<evidence type="ECO:0000313" key="3">
    <source>
        <dbReference type="Proteomes" id="UP000314294"/>
    </source>
</evidence>
<organism evidence="2 3">
    <name type="scientific">Liparis tanakae</name>
    <name type="common">Tanaka's snailfish</name>
    <dbReference type="NCBI Taxonomy" id="230148"/>
    <lineage>
        <taxon>Eukaryota</taxon>
        <taxon>Metazoa</taxon>
        <taxon>Chordata</taxon>
        <taxon>Craniata</taxon>
        <taxon>Vertebrata</taxon>
        <taxon>Euteleostomi</taxon>
        <taxon>Actinopterygii</taxon>
        <taxon>Neopterygii</taxon>
        <taxon>Teleostei</taxon>
        <taxon>Neoteleostei</taxon>
        <taxon>Acanthomorphata</taxon>
        <taxon>Eupercaria</taxon>
        <taxon>Perciformes</taxon>
        <taxon>Cottioidei</taxon>
        <taxon>Cottales</taxon>
        <taxon>Liparidae</taxon>
        <taxon>Liparis</taxon>
    </lineage>
</organism>
<keyword evidence="1" id="KW-1133">Transmembrane helix</keyword>
<keyword evidence="1" id="KW-0812">Transmembrane</keyword>
<dbReference type="Gene3D" id="1.20.1070.10">
    <property type="entry name" value="Rhodopsin 7-helix transmembrane proteins"/>
    <property type="match status" value="1"/>
</dbReference>
<evidence type="ECO:0000313" key="2">
    <source>
        <dbReference type="EMBL" id="TNN89179.1"/>
    </source>
</evidence>
<name>A0A4Z2JFZ3_9TELE</name>
<feature type="transmembrane region" description="Helical" evidence="1">
    <location>
        <begin position="131"/>
        <end position="152"/>
    </location>
</feature>
<dbReference type="AlphaFoldDB" id="A0A4Z2JFZ3"/>
<protein>
    <recommendedName>
        <fullName evidence="4">G-protein coupled receptors family 1 profile domain-containing protein</fullName>
    </recommendedName>
</protein>
<dbReference type="EMBL" id="SRLO01000002">
    <property type="protein sequence ID" value="TNN89179.1"/>
    <property type="molecule type" value="Genomic_DNA"/>
</dbReference>
<proteinExistence type="predicted"/>
<evidence type="ECO:0000256" key="1">
    <source>
        <dbReference type="SAM" id="Phobius"/>
    </source>
</evidence>
<feature type="transmembrane region" description="Helical" evidence="1">
    <location>
        <begin position="451"/>
        <end position="469"/>
    </location>
</feature>
<dbReference type="OrthoDB" id="284782at2759"/>
<dbReference type="Proteomes" id="UP000314294">
    <property type="component" value="Unassembled WGS sequence"/>
</dbReference>
<feature type="transmembrane region" description="Helical" evidence="1">
    <location>
        <begin position="214"/>
        <end position="239"/>
    </location>
</feature>
<feature type="transmembrane region" description="Helical" evidence="1">
    <location>
        <begin position="184"/>
        <end position="207"/>
    </location>
</feature>